<dbReference type="InterPro" id="IPR011146">
    <property type="entry name" value="HIT-like"/>
</dbReference>
<feature type="short sequence motif" description="Histidine triad motif" evidence="6">
    <location>
        <begin position="112"/>
        <end position="116"/>
    </location>
</feature>
<dbReference type="FunFam" id="3.30.428.10:FF:000011">
    <property type="entry name" value="Fragile histidine triad"/>
    <property type="match status" value="1"/>
</dbReference>
<dbReference type="GO" id="GO:0047627">
    <property type="term" value="F:adenylylsulfatase activity"/>
    <property type="evidence" value="ECO:0007669"/>
    <property type="project" value="UniProtKB-ARBA"/>
</dbReference>
<feature type="binding site" evidence="4">
    <location>
        <begin position="107"/>
        <end position="110"/>
    </location>
    <ligand>
        <name>substrate</name>
    </ligand>
</feature>
<feature type="domain" description="HIT" evidence="9">
    <location>
        <begin position="20"/>
        <end position="127"/>
    </location>
</feature>
<feature type="region of interest" description="Disordered" evidence="8">
    <location>
        <begin position="149"/>
        <end position="171"/>
    </location>
</feature>
<organism evidence="10">
    <name type="scientific">Wollemia nobilis</name>
    <dbReference type="NCBI Taxonomy" id="56998"/>
    <lineage>
        <taxon>Eukaryota</taxon>
        <taxon>Viridiplantae</taxon>
        <taxon>Streptophyta</taxon>
        <taxon>Embryophyta</taxon>
        <taxon>Tracheophyta</taxon>
        <taxon>Spermatophyta</taxon>
        <taxon>Pinopsida</taxon>
        <taxon>Pinidae</taxon>
        <taxon>Conifers II</taxon>
        <taxon>Araucariales</taxon>
        <taxon>Araucariaceae</taxon>
        <taxon>Wollemia</taxon>
    </lineage>
</organism>
<reference evidence="10" key="1">
    <citation type="submission" date="2015-02" db="EMBL/GenBank/DDBJ databases">
        <title>A transcriptome of Wollemia nobilis - a relic of Gondwana.</title>
        <authorList>
            <person name="Chia J.Y."/>
            <person name="Leong Y.S."/>
            <person name="Abdul Karim S."/>
            <person name="Wan Azmi N."/>
            <person name="Hercus R."/>
            <person name="Croft L."/>
        </authorList>
    </citation>
    <scope>NUCLEOTIDE SEQUENCE</scope>
    <source>
        <strain evidence="10">MaeBrown</strain>
        <tissue evidence="10">Leaf</tissue>
    </source>
</reference>
<dbReference type="EC" id="3.6.1.29" evidence="7"/>
<protein>
    <recommendedName>
        <fullName evidence="7">Bis(5'-adenosyl)-triphosphatase</fullName>
        <ecNumber evidence="7">3.6.1.29</ecNumber>
    </recommendedName>
</protein>
<evidence type="ECO:0000256" key="6">
    <source>
        <dbReference type="PROSITE-ProRule" id="PRU00464"/>
    </source>
</evidence>
<feature type="binding site" evidence="4">
    <location>
        <position position="101"/>
    </location>
    <ligand>
        <name>substrate</name>
    </ligand>
</feature>
<keyword evidence="1 7" id="KW-0547">Nucleotide-binding</keyword>
<evidence type="ECO:0000256" key="4">
    <source>
        <dbReference type="PIRSR" id="PIRSR639383-2"/>
    </source>
</evidence>
<evidence type="ECO:0000256" key="8">
    <source>
        <dbReference type="SAM" id="MobiDB-lite"/>
    </source>
</evidence>
<keyword evidence="2 7" id="KW-0378">Hydrolase</keyword>
<dbReference type="PANTHER" id="PTHR46243:SF1">
    <property type="entry name" value="BIS(5'-ADENOSYL)-TRIPHOSPHATASE"/>
    <property type="match status" value="1"/>
</dbReference>
<dbReference type="AlphaFoldDB" id="A0A0C9RQ64"/>
<dbReference type="Gene3D" id="3.30.428.10">
    <property type="entry name" value="HIT-like"/>
    <property type="match status" value="1"/>
</dbReference>
<dbReference type="GO" id="GO:0047710">
    <property type="term" value="F:bis(5'-adenosyl)-triphosphatase activity"/>
    <property type="evidence" value="ECO:0007669"/>
    <property type="project" value="UniProtKB-UniRule"/>
</dbReference>
<dbReference type="PANTHER" id="PTHR46243">
    <property type="entry name" value="BIS(5'-ADENOSYL)-TRIPHOSPHATASE"/>
    <property type="match status" value="1"/>
</dbReference>
<feature type="binding site" evidence="4">
    <location>
        <position position="116"/>
    </location>
    <ligand>
        <name>substrate</name>
    </ligand>
</feature>
<dbReference type="InterPro" id="IPR051884">
    <property type="entry name" value="Bis(5'-adenosyl)-TPase_reg"/>
</dbReference>
<dbReference type="PROSITE" id="PS51084">
    <property type="entry name" value="HIT_2"/>
    <property type="match status" value="1"/>
</dbReference>
<evidence type="ECO:0000313" key="10">
    <source>
        <dbReference type="EMBL" id="JAG85534.1"/>
    </source>
</evidence>
<dbReference type="PROSITE" id="PS00892">
    <property type="entry name" value="HIT_1"/>
    <property type="match status" value="1"/>
</dbReference>
<name>A0A0C9RQ64_9CONI</name>
<evidence type="ECO:0000256" key="3">
    <source>
        <dbReference type="PIRSR" id="PIRSR639383-1"/>
    </source>
</evidence>
<dbReference type="CDD" id="cd01275">
    <property type="entry name" value="FHIT"/>
    <property type="match status" value="1"/>
</dbReference>
<evidence type="ECO:0000256" key="5">
    <source>
        <dbReference type="PIRSR" id="PIRSR639383-3"/>
    </source>
</evidence>
<evidence type="ECO:0000259" key="9">
    <source>
        <dbReference type="PROSITE" id="PS51084"/>
    </source>
</evidence>
<dbReference type="GO" id="GO:0000166">
    <property type="term" value="F:nucleotide binding"/>
    <property type="evidence" value="ECO:0007669"/>
    <property type="project" value="UniProtKB-KW"/>
</dbReference>
<dbReference type="InterPro" id="IPR036265">
    <property type="entry name" value="HIT-like_sf"/>
</dbReference>
<feature type="binding site" evidence="4">
    <location>
        <position position="45"/>
    </location>
    <ligand>
        <name>substrate</name>
    </ligand>
</feature>
<accession>A0A0C9RQ64</accession>
<evidence type="ECO:0000256" key="2">
    <source>
        <dbReference type="ARBA" id="ARBA00022801"/>
    </source>
</evidence>
<comment type="cofactor">
    <cofactor evidence="7">
        <name>Mn(2+)</name>
        <dbReference type="ChEBI" id="CHEBI:29035"/>
    </cofactor>
</comment>
<feature type="active site" description="Tele-AMP-histidine intermediate" evidence="3">
    <location>
        <position position="114"/>
    </location>
</feature>
<proteinExistence type="predicted"/>
<dbReference type="SUPFAM" id="SSF54197">
    <property type="entry name" value="HIT-like"/>
    <property type="match status" value="1"/>
</dbReference>
<dbReference type="Pfam" id="PF01230">
    <property type="entry name" value="HIT"/>
    <property type="match status" value="1"/>
</dbReference>
<dbReference type="EMBL" id="GCHU01025872">
    <property type="protein sequence ID" value="JAG85534.1"/>
    <property type="molecule type" value="Transcribed_RNA"/>
</dbReference>
<dbReference type="InterPro" id="IPR039383">
    <property type="entry name" value="FHIT"/>
</dbReference>
<evidence type="ECO:0000256" key="7">
    <source>
        <dbReference type="RuleBase" id="RU366076"/>
    </source>
</evidence>
<feature type="site" description="Important for induction of apoptosis" evidence="5">
    <location>
        <position position="132"/>
    </location>
</feature>
<dbReference type="InterPro" id="IPR019808">
    <property type="entry name" value="Histidine_triad_CS"/>
</dbReference>
<comment type="catalytic activity">
    <reaction evidence="7">
        <text>P(1),P(3)-bis(5'-adenosyl) triphosphate + H2O = AMP + ADP + 2 H(+)</text>
        <dbReference type="Rhea" id="RHEA:13893"/>
        <dbReference type="ChEBI" id="CHEBI:15377"/>
        <dbReference type="ChEBI" id="CHEBI:15378"/>
        <dbReference type="ChEBI" id="CHEBI:58529"/>
        <dbReference type="ChEBI" id="CHEBI:456215"/>
        <dbReference type="ChEBI" id="CHEBI:456216"/>
        <dbReference type="EC" id="3.6.1.29"/>
    </reaction>
</comment>
<evidence type="ECO:0000256" key="1">
    <source>
        <dbReference type="ARBA" id="ARBA00022741"/>
    </source>
</evidence>
<sequence length="171" mass="19517">MEHGHRHGHDDAATTAEEEVFDFGPYKIDKSEVFYTTKLSYAVVNLKPVVPGHVLVCPRRMLPRFADLSTEETIDLWLSAQRIGSALQSHFNASSLTFTIQDGPEAGQTVPHVHIHILPRKSDDFDKNDEVYDVIDVKEEQLKQKLDLDKERKDRTSDEMAQEANELRALF</sequence>
<feature type="compositionally biased region" description="Basic and acidic residues" evidence="8">
    <location>
        <begin position="149"/>
        <end position="158"/>
    </location>
</feature>